<dbReference type="InterPro" id="IPR036188">
    <property type="entry name" value="FAD/NAD-bd_sf"/>
</dbReference>
<comment type="caution">
    <text evidence="7">The sequence shown here is derived from an EMBL/GenBank/DDBJ whole genome shotgun (WGS) entry which is preliminary data.</text>
</comment>
<dbReference type="SUPFAM" id="SSF50022">
    <property type="entry name" value="ISP domain"/>
    <property type="match status" value="1"/>
</dbReference>
<organism evidence="7 8">
    <name type="scientific">Oceanitalea stevensii</name>
    <dbReference type="NCBI Taxonomy" id="2763072"/>
    <lineage>
        <taxon>Bacteria</taxon>
        <taxon>Bacillati</taxon>
        <taxon>Actinomycetota</taxon>
        <taxon>Actinomycetes</taxon>
        <taxon>Micrococcales</taxon>
        <taxon>Bogoriellaceae</taxon>
        <taxon>Georgenia</taxon>
    </lineage>
</organism>
<protein>
    <submittedName>
        <fullName evidence="7">FAD-dependent oxidoreductase</fullName>
    </submittedName>
</protein>
<dbReference type="PRINTS" id="PR00420">
    <property type="entry name" value="RNGMNOXGNASE"/>
</dbReference>
<feature type="domain" description="Rieske" evidence="6">
    <location>
        <begin position="431"/>
        <end position="514"/>
    </location>
</feature>
<dbReference type="InterPro" id="IPR006076">
    <property type="entry name" value="FAD-dep_OxRdtase"/>
</dbReference>
<dbReference type="PANTHER" id="PTHR13847:SF274">
    <property type="entry name" value="RIESKE 2FE-2S IRON-SULFUR PROTEIN YHFW-RELATED"/>
    <property type="match status" value="1"/>
</dbReference>
<keyword evidence="1" id="KW-0001">2Fe-2S</keyword>
<evidence type="ECO:0000259" key="6">
    <source>
        <dbReference type="PROSITE" id="PS51296"/>
    </source>
</evidence>
<keyword evidence="8" id="KW-1185">Reference proteome</keyword>
<dbReference type="SUPFAM" id="SSF51905">
    <property type="entry name" value="FAD/NAD(P)-binding domain"/>
    <property type="match status" value="1"/>
</dbReference>
<keyword evidence="3" id="KW-0408">Iron</keyword>
<keyword evidence="2" id="KW-0479">Metal-binding</keyword>
<dbReference type="RefSeq" id="WP_251838508.1">
    <property type="nucleotide sequence ID" value="NZ_JACSPO010000001.1"/>
</dbReference>
<evidence type="ECO:0000256" key="5">
    <source>
        <dbReference type="SAM" id="MobiDB-lite"/>
    </source>
</evidence>
<dbReference type="PANTHER" id="PTHR13847">
    <property type="entry name" value="SARCOSINE DEHYDROGENASE-RELATED"/>
    <property type="match status" value="1"/>
</dbReference>
<dbReference type="Gene3D" id="3.50.50.60">
    <property type="entry name" value="FAD/NAD(P)-binding domain"/>
    <property type="match status" value="1"/>
</dbReference>
<evidence type="ECO:0000256" key="2">
    <source>
        <dbReference type="ARBA" id="ARBA00022723"/>
    </source>
</evidence>
<dbReference type="InterPro" id="IPR036922">
    <property type="entry name" value="Rieske_2Fe-2S_sf"/>
</dbReference>
<reference evidence="7 8" key="1">
    <citation type="submission" date="2020-08" db="EMBL/GenBank/DDBJ databases">
        <title>A Genomic Blueprint of the Chicken Gut Microbiome.</title>
        <authorList>
            <person name="Gilroy R."/>
            <person name="Ravi A."/>
            <person name="Getino M."/>
            <person name="Pursley I."/>
            <person name="Horton D.L."/>
            <person name="Alikhan N.-F."/>
            <person name="Baker D."/>
            <person name="Gharbi K."/>
            <person name="Hall N."/>
            <person name="Watson M."/>
            <person name="Adriaenssens E.M."/>
            <person name="Foster-Nyarko E."/>
            <person name="Jarju S."/>
            <person name="Secka A."/>
            <person name="Antonio M."/>
            <person name="Oren A."/>
            <person name="Chaudhuri R."/>
            <person name="La Ragione R.M."/>
            <person name="Hildebrand F."/>
            <person name="Pallen M.J."/>
        </authorList>
    </citation>
    <scope>NUCLEOTIDE SEQUENCE [LARGE SCALE GENOMIC DNA]</scope>
    <source>
        <strain evidence="7 8">Sa1BUA1</strain>
    </source>
</reference>
<feature type="compositionally biased region" description="Low complexity" evidence="5">
    <location>
        <begin position="430"/>
        <end position="442"/>
    </location>
</feature>
<evidence type="ECO:0000256" key="1">
    <source>
        <dbReference type="ARBA" id="ARBA00022714"/>
    </source>
</evidence>
<evidence type="ECO:0000256" key="4">
    <source>
        <dbReference type="ARBA" id="ARBA00023014"/>
    </source>
</evidence>
<dbReference type="Pfam" id="PF01266">
    <property type="entry name" value="DAO"/>
    <property type="match status" value="1"/>
</dbReference>
<keyword evidence="4" id="KW-0411">Iron-sulfur</keyword>
<dbReference type="Proteomes" id="UP000661894">
    <property type="component" value="Unassembled WGS sequence"/>
</dbReference>
<dbReference type="PROSITE" id="PS51296">
    <property type="entry name" value="RIESKE"/>
    <property type="match status" value="1"/>
</dbReference>
<dbReference type="InterPro" id="IPR017941">
    <property type="entry name" value="Rieske_2Fe-2S"/>
</dbReference>
<name>A0ABR8YZH4_9MICO</name>
<evidence type="ECO:0000313" key="8">
    <source>
        <dbReference type="Proteomes" id="UP000661894"/>
    </source>
</evidence>
<dbReference type="EMBL" id="JACSPO010000001">
    <property type="protein sequence ID" value="MBD8061389.1"/>
    <property type="molecule type" value="Genomic_DNA"/>
</dbReference>
<sequence>MTSLWLASASRTVPGGERLATEPVGGRYDVAVVGAGLTGLATAVLLARAGLSVVVLEARYVGAGTTGHSTAKVSLLQGTRLSAIERLHGPELLGKYVAGNRLGQEWLLAECARHDVPVQRRAAVTYAAGPQQLPAAHAEHEAALSAGLPVEWRQSFDAPFPALEGTWLPEQVQVDPVDVLAALVHEAEAAGVVVRTAARVTDAHGRDGAVVTTRGTVHAERVVLATGIPFADRGGYFARLEPQRSYSLALAVPEPTGLQMSITAGAPTRSVRTVPAEEGEIVVVGGASHVVGRADSPRARVENLLTWARRWFPDSRVVARWSAQDYHPVDELPYVGPLLPRDSRALVATGFAKWGMTNAVAAAHVLAGYLTEGLPEWGDAYRSWRRREMTGLAEAVRLNAGAAAQLAGGYARALTNPEPGGGPAEETEPDPTQATTDDTPAEGMGCVVRRGLHPVAVSTVDGVTRSVSAVCPHLGGVVRWNDEERSWDCPLHGSRFAPDGELLEGPATRGLQSR</sequence>
<evidence type="ECO:0000256" key="3">
    <source>
        <dbReference type="ARBA" id="ARBA00023004"/>
    </source>
</evidence>
<evidence type="ECO:0000313" key="7">
    <source>
        <dbReference type="EMBL" id="MBD8061389.1"/>
    </source>
</evidence>
<accession>A0ABR8YZH4</accession>
<dbReference type="Gene3D" id="3.30.9.10">
    <property type="entry name" value="D-Amino Acid Oxidase, subunit A, domain 2"/>
    <property type="match status" value="1"/>
</dbReference>
<gene>
    <name evidence="7" type="ORF">H9624_03510</name>
</gene>
<proteinExistence type="predicted"/>
<feature type="region of interest" description="Disordered" evidence="5">
    <location>
        <begin position="412"/>
        <end position="444"/>
    </location>
</feature>
<dbReference type="Gene3D" id="2.102.10.10">
    <property type="entry name" value="Rieske [2Fe-2S] iron-sulphur domain"/>
    <property type="match status" value="1"/>
</dbReference>
<dbReference type="Pfam" id="PF00355">
    <property type="entry name" value="Rieske"/>
    <property type="match status" value="1"/>
</dbReference>